<dbReference type="PANTHER" id="PTHR37984">
    <property type="entry name" value="PROTEIN CBG26694"/>
    <property type="match status" value="1"/>
</dbReference>
<dbReference type="GO" id="GO:0006508">
    <property type="term" value="P:proteolysis"/>
    <property type="evidence" value="ECO:0007669"/>
    <property type="project" value="UniProtKB-KW"/>
</dbReference>
<dbReference type="InterPro" id="IPR001584">
    <property type="entry name" value="Integrase_cat-core"/>
</dbReference>
<evidence type="ECO:0000256" key="3">
    <source>
        <dbReference type="ARBA" id="ARBA00022695"/>
    </source>
</evidence>
<feature type="domain" description="Integrase catalytic" evidence="16">
    <location>
        <begin position="212"/>
        <end position="371"/>
    </location>
</feature>
<proteinExistence type="predicted"/>
<reference evidence="17 18" key="1">
    <citation type="submission" date="2019-04" db="EMBL/GenBank/DDBJ databases">
        <authorList>
            <consortium name="Wellcome Sanger Institute Data Sharing"/>
        </authorList>
    </citation>
    <scope>NUCLEOTIDE SEQUENCE [LARGE SCALE GENOMIC DNA]</scope>
</reference>
<name>A0A8D0CEB7_SCLFO</name>
<keyword evidence="1" id="KW-0645">Protease</keyword>
<dbReference type="SUPFAM" id="SSF53098">
    <property type="entry name" value="Ribonuclease H-like"/>
    <property type="match status" value="1"/>
</dbReference>
<evidence type="ECO:0000256" key="15">
    <source>
        <dbReference type="ARBA" id="ARBA00039658"/>
    </source>
</evidence>
<dbReference type="GeneTree" id="ENSGT00940000163772"/>
<evidence type="ECO:0000313" key="18">
    <source>
        <dbReference type="Proteomes" id="UP000694397"/>
    </source>
</evidence>
<evidence type="ECO:0000256" key="8">
    <source>
        <dbReference type="ARBA" id="ARBA00022801"/>
    </source>
</evidence>
<evidence type="ECO:0000256" key="7">
    <source>
        <dbReference type="ARBA" id="ARBA00022759"/>
    </source>
</evidence>
<dbReference type="Pfam" id="PF00665">
    <property type="entry name" value="rve"/>
    <property type="match status" value="1"/>
</dbReference>
<keyword evidence="2" id="KW-0808">Transferase</keyword>
<keyword evidence="14" id="KW-0233">DNA recombination</keyword>
<dbReference type="Gene3D" id="1.10.340.70">
    <property type="match status" value="1"/>
</dbReference>
<dbReference type="PROSITE" id="PS50994">
    <property type="entry name" value="INTEGRASE"/>
    <property type="match status" value="1"/>
</dbReference>
<dbReference type="InterPro" id="IPR036397">
    <property type="entry name" value="RNaseH_sf"/>
</dbReference>
<keyword evidence="5" id="KW-0479">Metal-binding</keyword>
<dbReference type="InterPro" id="IPR012337">
    <property type="entry name" value="RNaseH-like_sf"/>
</dbReference>
<dbReference type="PANTHER" id="PTHR37984:SF15">
    <property type="entry name" value="INTEGRASE CATALYTIC DOMAIN-CONTAINING PROTEIN"/>
    <property type="match status" value="1"/>
</dbReference>
<keyword evidence="11" id="KW-0695">RNA-directed DNA polymerase</keyword>
<evidence type="ECO:0000256" key="12">
    <source>
        <dbReference type="ARBA" id="ARBA00022932"/>
    </source>
</evidence>
<dbReference type="GO" id="GO:0004519">
    <property type="term" value="F:endonuclease activity"/>
    <property type="evidence" value="ECO:0007669"/>
    <property type="project" value="UniProtKB-KW"/>
</dbReference>
<dbReference type="GO" id="GO:0004190">
    <property type="term" value="F:aspartic-type endopeptidase activity"/>
    <property type="evidence" value="ECO:0007669"/>
    <property type="project" value="UniProtKB-KW"/>
</dbReference>
<keyword evidence="13" id="KW-0238">DNA-binding</keyword>
<evidence type="ECO:0000259" key="16">
    <source>
        <dbReference type="PROSITE" id="PS50994"/>
    </source>
</evidence>
<reference evidence="17" key="3">
    <citation type="submission" date="2025-09" db="UniProtKB">
        <authorList>
            <consortium name="Ensembl"/>
        </authorList>
    </citation>
    <scope>IDENTIFICATION</scope>
</reference>
<keyword evidence="4" id="KW-0540">Nuclease</keyword>
<keyword evidence="6" id="KW-0064">Aspartyl protease</keyword>
<dbReference type="Pfam" id="PF24626">
    <property type="entry name" value="SH3_Tf2-1"/>
    <property type="match status" value="1"/>
</dbReference>
<evidence type="ECO:0000256" key="13">
    <source>
        <dbReference type="ARBA" id="ARBA00023125"/>
    </source>
</evidence>
<keyword evidence="3" id="KW-0548">Nucleotidyltransferase</keyword>
<evidence type="ECO:0000256" key="5">
    <source>
        <dbReference type="ARBA" id="ARBA00022723"/>
    </source>
</evidence>
<dbReference type="CDD" id="cd09274">
    <property type="entry name" value="RNase_HI_RT_Ty3"/>
    <property type="match status" value="1"/>
</dbReference>
<evidence type="ECO:0000256" key="4">
    <source>
        <dbReference type="ARBA" id="ARBA00022722"/>
    </source>
</evidence>
<dbReference type="GO" id="GO:0003677">
    <property type="term" value="F:DNA binding"/>
    <property type="evidence" value="ECO:0007669"/>
    <property type="project" value="UniProtKB-KW"/>
</dbReference>
<dbReference type="InterPro" id="IPR050951">
    <property type="entry name" value="Retrovirus_Pol_polyprotein"/>
</dbReference>
<evidence type="ECO:0000256" key="6">
    <source>
        <dbReference type="ARBA" id="ARBA00022750"/>
    </source>
</evidence>
<dbReference type="GO" id="GO:0046872">
    <property type="term" value="F:metal ion binding"/>
    <property type="evidence" value="ECO:0007669"/>
    <property type="project" value="UniProtKB-KW"/>
</dbReference>
<evidence type="ECO:0000256" key="11">
    <source>
        <dbReference type="ARBA" id="ARBA00022918"/>
    </source>
</evidence>
<dbReference type="InterPro" id="IPR041373">
    <property type="entry name" value="RT_RNaseH"/>
</dbReference>
<dbReference type="InterPro" id="IPR041588">
    <property type="entry name" value="Integrase_H2C2"/>
</dbReference>
<dbReference type="InterPro" id="IPR056924">
    <property type="entry name" value="SH3_Tf2-1"/>
</dbReference>
<protein>
    <recommendedName>
        <fullName evidence="15">Gypsy retrotransposon integrase-like protein 1</fullName>
    </recommendedName>
</protein>
<keyword evidence="7" id="KW-0255">Endonuclease</keyword>
<dbReference type="InterPro" id="IPR043502">
    <property type="entry name" value="DNA/RNA_pol_sf"/>
</dbReference>
<dbReference type="SUPFAM" id="SSF56672">
    <property type="entry name" value="DNA/RNA polymerases"/>
    <property type="match status" value="1"/>
</dbReference>
<evidence type="ECO:0000256" key="1">
    <source>
        <dbReference type="ARBA" id="ARBA00022670"/>
    </source>
</evidence>
<accession>A0A8D0CEB7</accession>
<evidence type="ECO:0000256" key="2">
    <source>
        <dbReference type="ARBA" id="ARBA00022679"/>
    </source>
</evidence>
<dbReference type="FunFam" id="1.10.340.70:FF:000001">
    <property type="entry name" value="Retrovirus-related Pol polyprotein from transposon gypsy-like Protein"/>
    <property type="match status" value="1"/>
</dbReference>
<dbReference type="Pfam" id="PF17921">
    <property type="entry name" value="Integrase_H2C2"/>
    <property type="match status" value="1"/>
</dbReference>
<evidence type="ECO:0000256" key="14">
    <source>
        <dbReference type="ARBA" id="ARBA00023172"/>
    </source>
</evidence>
<sequence length="508" mass="58008">MTPAERNYDIGNRELLAIKLALEEWRHWLEGAVHPFVVLTDHRNLEYLETAKRLNSRQARWALFFTRFHFTVSYRPGTKNGKADALSWIHDPEPMPTNPEEILPQGCVVGPVHWQLLQNIQEAQDSEPEPPRRPADRVYVPASFCIAVMKWAHEAPEAGHPGIQRTLSLVQGRFWWPSLFDDVRDFVQACTTCAQTRTVPEKAAGLLQPLPTPTRPWTHVALDFLVHLPVSEGKTVNLSVIDRFSNACRLVPLPKLPTALEVSEILFEQVFKLYGLPEDTVSDRGPQFTSRVWKAFWGRLGVTVSLTSGYHLQANGQAERLQQDVSRFLRAYCSQRPHQWARYLAWAEYAHNSAPYTSTGMSPFQCVLGYQPVLFPRETSPCPVQAVETWHNESARVWRTVQSHLLSSAECHKRQVDQHRRTLLFMPGQTVWLSIRDLNLKAPSKKLRARYIGPFKIVRRVTPVTYCLQLPPDLRVHPTFHVSLLKPVGVSLHQPQVETTPPPMLPLA</sequence>
<keyword evidence="10" id="KW-0229">DNA integration</keyword>
<dbReference type="OrthoDB" id="1430630at2759"/>
<reference evidence="17" key="2">
    <citation type="submission" date="2025-08" db="UniProtKB">
        <authorList>
            <consortium name="Ensembl"/>
        </authorList>
    </citation>
    <scope>IDENTIFICATION</scope>
</reference>
<evidence type="ECO:0000256" key="10">
    <source>
        <dbReference type="ARBA" id="ARBA00022908"/>
    </source>
</evidence>
<keyword evidence="9" id="KW-0460">Magnesium</keyword>
<keyword evidence="18" id="KW-1185">Reference proteome</keyword>
<organism evidence="17 18">
    <name type="scientific">Scleropages formosus</name>
    <name type="common">Asian bonytongue</name>
    <name type="synonym">Osteoglossum formosum</name>
    <dbReference type="NCBI Taxonomy" id="113540"/>
    <lineage>
        <taxon>Eukaryota</taxon>
        <taxon>Metazoa</taxon>
        <taxon>Chordata</taxon>
        <taxon>Craniata</taxon>
        <taxon>Vertebrata</taxon>
        <taxon>Euteleostomi</taxon>
        <taxon>Actinopterygii</taxon>
        <taxon>Neopterygii</taxon>
        <taxon>Teleostei</taxon>
        <taxon>Osteoglossocephala</taxon>
        <taxon>Osteoglossomorpha</taxon>
        <taxon>Osteoglossiformes</taxon>
        <taxon>Osteoglossidae</taxon>
        <taxon>Scleropages</taxon>
    </lineage>
</organism>
<evidence type="ECO:0000256" key="9">
    <source>
        <dbReference type="ARBA" id="ARBA00022842"/>
    </source>
</evidence>
<dbReference type="Gene3D" id="3.30.420.10">
    <property type="entry name" value="Ribonuclease H-like superfamily/Ribonuclease H"/>
    <property type="match status" value="1"/>
</dbReference>
<keyword evidence="12" id="KW-0239">DNA-directed DNA polymerase</keyword>
<evidence type="ECO:0000313" key="17">
    <source>
        <dbReference type="Ensembl" id="ENSSFOP00015063058.1"/>
    </source>
</evidence>
<dbReference type="Pfam" id="PF17917">
    <property type="entry name" value="RT_RNaseH"/>
    <property type="match status" value="1"/>
</dbReference>
<dbReference type="GO" id="GO:0003964">
    <property type="term" value="F:RNA-directed DNA polymerase activity"/>
    <property type="evidence" value="ECO:0007669"/>
    <property type="project" value="UniProtKB-KW"/>
</dbReference>
<dbReference type="AlphaFoldDB" id="A0A8D0CEB7"/>
<dbReference type="GO" id="GO:0006310">
    <property type="term" value="P:DNA recombination"/>
    <property type="evidence" value="ECO:0007669"/>
    <property type="project" value="UniProtKB-KW"/>
</dbReference>
<dbReference type="Ensembl" id="ENSSFOT00015075186.1">
    <property type="protein sequence ID" value="ENSSFOP00015063058.1"/>
    <property type="gene ID" value="ENSSFOG00015025850.1"/>
</dbReference>
<dbReference type="Proteomes" id="UP000694397">
    <property type="component" value="Chromosome 12"/>
</dbReference>
<dbReference type="GO" id="GO:0015074">
    <property type="term" value="P:DNA integration"/>
    <property type="evidence" value="ECO:0007669"/>
    <property type="project" value="UniProtKB-KW"/>
</dbReference>
<dbReference type="GO" id="GO:0003887">
    <property type="term" value="F:DNA-directed DNA polymerase activity"/>
    <property type="evidence" value="ECO:0007669"/>
    <property type="project" value="UniProtKB-KW"/>
</dbReference>
<keyword evidence="8" id="KW-0378">Hydrolase</keyword>